<dbReference type="EMBL" id="ML979140">
    <property type="protein sequence ID" value="KAF1912530.1"/>
    <property type="molecule type" value="Genomic_DNA"/>
</dbReference>
<feature type="region of interest" description="Disordered" evidence="1">
    <location>
        <begin position="79"/>
        <end position="120"/>
    </location>
</feature>
<evidence type="ECO:0000313" key="2">
    <source>
        <dbReference type="EMBL" id="KAF1912530.1"/>
    </source>
</evidence>
<name>A0A6A5QCD4_AMPQU</name>
<dbReference type="OrthoDB" id="3669272at2759"/>
<dbReference type="Proteomes" id="UP000800096">
    <property type="component" value="Unassembled WGS sequence"/>
</dbReference>
<evidence type="ECO:0000256" key="1">
    <source>
        <dbReference type="SAM" id="MobiDB-lite"/>
    </source>
</evidence>
<gene>
    <name evidence="2" type="ORF">BDU57DRAFT_582916</name>
</gene>
<accession>A0A6A5QCD4</accession>
<sequence>MAPTAKARQAPKGDHKSNTQWEPNEIEPESFIPDPTPPYIMRKYTGTFRTKPTDASTPKTITISIAKYMLYLKHTPTPLEVKKPAPAKPNETPSATNPPKPAKTRITKPPTKTKKPTVPVPKATVSAKATIATASGAAAATKPVLLAAPTLHTATAAPTTPLGPRVALFLNVNGAPQVRVGGATPEEAVLNAEVQAVARTYPHNGLVSFDVRMGEIGGVRVGREMYVRFAEKEEEEEGEEV</sequence>
<proteinExistence type="predicted"/>
<organism evidence="2 3">
    <name type="scientific">Ampelomyces quisqualis</name>
    <name type="common">Powdery mildew agent</name>
    <dbReference type="NCBI Taxonomy" id="50730"/>
    <lineage>
        <taxon>Eukaryota</taxon>
        <taxon>Fungi</taxon>
        <taxon>Dikarya</taxon>
        <taxon>Ascomycota</taxon>
        <taxon>Pezizomycotina</taxon>
        <taxon>Dothideomycetes</taxon>
        <taxon>Pleosporomycetidae</taxon>
        <taxon>Pleosporales</taxon>
        <taxon>Pleosporineae</taxon>
        <taxon>Phaeosphaeriaceae</taxon>
        <taxon>Ampelomyces</taxon>
    </lineage>
</organism>
<feature type="region of interest" description="Disordered" evidence="1">
    <location>
        <begin position="1"/>
        <end position="38"/>
    </location>
</feature>
<keyword evidence="3" id="KW-1185">Reference proteome</keyword>
<evidence type="ECO:0000313" key="3">
    <source>
        <dbReference type="Proteomes" id="UP000800096"/>
    </source>
</evidence>
<feature type="compositionally biased region" description="Basic residues" evidence="1">
    <location>
        <begin position="102"/>
        <end position="115"/>
    </location>
</feature>
<reference evidence="2" key="1">
    <citation type="journal article" date="2020" name="Stud. Mycol.">
        <title>101 Dothideomycetes genomes: a test case for predicting lifestyles and emergence of pathogens.</title>
        <authorList>
            <person name="Haridas S."/>
            <person name="Albert R."/>
            <person name="Binder M."/>
            <person name="Bloem J."/>
            <person name="Labutti K."/>
            <person name="Salamov A."/>
            <person name="Andreopoulos B."/>
            <person name="Baker S."/>
            <person name="Barry K."/>
            <person name="Bills G."/>
            <person name="Bluhm B."/>
            <person name="Cannon C."/>
            <person name="Castanera R."/>
            <person name="Culley D."/>
            <person name="Daum C."/>
            <person name="Ezra D."/>
            <person name="Gonzalez J."/>
            <person name="Henrissat B."/>
            <person name="Kuo A."/>
            <person name="Liang C."/>
            <person name="Lipzen A."/>
            <person name="Lutzoni F."/>
            <person name="Magnuson J."/>
            <person name="Mondo S."/>
            <person name="Nolan M."/>
            <person name="Ohm R."/>
            <person name="Pangilinan J."/>
            <person name="Park H.-J."/>
            <person name="Ramirez L."/>
            <person name="Alfaro M."/>
            <person name="Sun H."/>
            <person name="Tritt A."/>
            <person name="Yoshinaga Y."/>
            <person name="Zwiers L.-H."/>
            <person name="Turgeon B."/>
            <person name="Goodwin S."/>
            <person name="Spatafora J."/>
            <person name="Crous P."/>
            <person name="Grigoriev I."/>
        </authorList>
    </citation>
    <scope>NUCLEOTIDE SEQUENCE</scope>
    <source>
        <strain evidence="2">HMLAC05119</strain>
    </source>
</reference>
<protein>
    <submittedName>
        <fullName evidence="2">Uncharacterized protein</fullName>
    </submittedName>
</protein>
<dbReference type="AlphaFoldDB" id="A0A6A5QCD4"/>